<accession>X0GIY9</accession>
<dbReference type="EMBL" id="KK034985">
    <property type="protein sequence ID" value="EXL63622.1"/>
    <property type="molecule type" value="Genomic_DNA"/>
</dbReference>
<feature type="compositionally biased region" description="Polar residues" evidence="1">
    <location>
        <begin position="126"/>
        <end position="138"/>
    </location>
</feature>
<dbReference type="HOGENOM" id="CLU_1855372_0_0_1"/>
<reference evidence="2" key="1">
    <citation type="submission" date="2011-11" db="EMBL/GenBank/DDBJ databases">
        <title>The Genome Sequence of Fusarium oxysporum PHW808.</title>
        <authorList>
            <consortium name="The Broad Institute Genome Sequencing Platform"/>
            <person name="Ma L.-J."/>
            <person name="Gale L.R."/>
            <person name="Schwartz D.C."/>
            <person name="Zhou S."/>
            <person name="Corby-Kistler H."/>
            <person name="Young S.K."/>
            <person name="Zeng Q."/>
            <person name="Gargeya S."/>
            <person name="Fitzgerald M."/>
            <person name="Haas B."/>
            <person name="Abouelleil A."/>
            <person name="Alvarado L."/>
            <person name="Arachchi H.M."/>
            <person name="Berlin A."/>
            <person name="Brown A."/>
            <person name="Chapman S.B."/>
            <person name="Chen Z."/>
            <person name="Dunbar C."/>
            <person name="Freedman E."/>
            <person name="Gearin G."/>
            <person name="Goldberg J."/>
            <person name="Griggs A."/>
            <person name="Gujja S."/>
            <person name="Heiman D."/>
            <person name="Howarth C."/>
            <person name="Larson L."/>
            <person name="Lui A."/>
            <person name="MacDonald P.J.P."/>
            <person name="Montmayeur A."/>
            <person name="Murphy C."/>
            <person name="Neiman D."/>
            <person name="Pearson M."/>
            <person name="Priest M."/>
            <person name="Roberts A."/>
            <person name="Saif S."/>
            <person name="Shea T."/>
            <person name="Shenoy N."/>
            <person name="Sisk P."/>
            <person name="Stolte C."/>
            <person name="Sykes S."/>
            <person name="Wortman J."/>
            <person name="Nusbaum C."/>
            <person name="Birren B."/>
        </authorList>
    </citation>
    <scope>NUCLEOTIDE SEQUENCE [LARGE SCALE GENOMIC DNA]</scope>
    <source>
        <strain evidence="2">54008</strain>
    </source>
</reference>
<feature type="compositionally biased region" description="Polar residues" evidence="1">
    <location>
        <begin position="100"/>
        <end position="114"/>
    </location>
</feature>
<evidence type="ECO:0000256" key="1">
    <source>
        <dbReference type="SAM" id="MobiDB-lite"/>
    </source>
</evidence>
<protein>
    <submittedName>
        <fullName evidence="2">Uncharacterized protein</fullName>
    </submittedName>
</protein>
<name>X0GIY9_FUSOX</name>
<proteinExistence type="predicted"/>
<evidence type="ECO:0000313" key="2">
    <source>
        <dbReference type="EMBL" id="EXL63622.1"/>
    </source>
</evidence>
<reference evidence="2" key="2">
    <citation type="submission" date="2014-03" db="EMBL/GenBank/DDBJ databases">
        <title>The Genome Annotation of Fusarium oxysporum PHW808.</title>
        <authorList>
            <consortium name="The Broad Institute Genomics Platform"/>
            <person name="Ma L.-J."/>
            <person name="Corby-Kistler H."/>
            <person name="Broz K."/>
            <person name="Gale L.R."/>
            <person name="Jonkers W."/>
            <person name="O'Donnell K."/>
            <person name="Ploetz R."/>
            <person name="Steinberg C."/>
            <person name="Schwartz D.C."/>
            <person name="VanEtten H."/>
            <person name="Zhou S."/>
            <person name="Young S.K."/>
            <person name="Zeng Q."/>
            <person name="Gargeya S."/>
            <person name="Fitzgerald M."/>
            <person name="Abouelleil A."/>
            <person name="Alvarado L."/>
            <person name="Chapman S.B."/>
            <person name="Gainer-Dewar J."/>
            <person name="Goldberg J."/>
            <person name="Griggs A."/>
            <person name="Gujja S."/>
            <person name="Hansen M."/>
            <person name="Howarth C."/>
            <person name="Imamovic A."/>
            <person name="Ireland A."/>
            <person name="Larimer J."/>
            <person name="McCowan C."/>
            <person name="Murphy C."/>
            <person name="Pearson M."/>
            <person name="Poon T.W."/>
            <person name="Priest M."/>
            <person name="Roberts A."/>
            <person name="Saif S."/>
            <person name="Shea T."/>
            <person name="Sykes S."/>
            <person name="Wortman J."/>
            <person name="Nusbaum C."/>
            <person name="Birren B."/>
        </authorList>
    </citation>
    <scope>NUCLEOTIDE SEQUENCE</scope>
    <source>
        <strain evidence="2">54008</strain>
    </source>
</reference>
<gene>
    <name evidence="2" type="ORF">FOPG_20104</name>
</gene>
<feature type="region of interest" description="Disordered" evidence="1">
    <location>
        <begin position="77"/>
        <end position="138"/>
    </location>
</feature>
<dbReference type="Proteomes" id="UP000030676">
    <property type="component" value="Unassembled WGS sequence"/>
</dbReference>
<organism evidence="2">
    <name type="scientific">Fusarium oxysporum f. sp. conglutinans race 2 54008</name>
    <dbReference type="NCBI Taxonomy" id="1089457"/>
    <lineage>
        <taxon>Eukaryota</taxon>
        <taxon>Fungi</taxon>
        <taxon>Dikarya</taxon>
        <taxon>Ascomycota</taxon>
        <taxon>Pezizomycotina</taxon>
        <taxon>Sordariomycetes</taxon>
        <taxon>Hypocreomycetidae</taxon>
        <taxon>Hypocreales</taxon>
        <taxon>Nectriaceae</taxon>
        <taxon>Fusarium</taxon>
        <taxon>Fusarium oxysporum species complex</taxon>
    </lineage>
</organism>
<sequence>MPQDAIASTPEAEWKQVTRSYRKMLADLGFSASEIQRLRLCIPSQAYWKTEADLLEPLSKLQEYKLIHRWRREAKQKQRRLSRRSLQGQPATSCADDPVSSRTRSKTLQSSFPTTKLRDRKGIGAKSSSTRSAYQYAF</sequence>
<dbReference type="AlphaFoldDB" id="X0GIY9"/>